<dbReference type="AlphaFoldDB" id="A0A067KVT4"/>
<keyword evidence="2" id="KW-1185">Reference proteome</keyword>
<organism evidence="1 2">
    <name type="scientific">Jatropha curcas</name>
    <name type="common">Barbados nut</name>
    <dbReference type="NCBI Taxonomy" id="180498"/>
    <lineage>
        <taxon>Eukaryota</taxon>
        <taxon>Viridiplantae</taxon>
        <taxon>Streptophyta</taxon>
        <taxon>Embryophyta</taxon>
        <taxon>Tracheophyta</taxon>
        <taxon>Spermatophyta</taxon>
        <taxon>Magnoliopsida</taxon>
        <taxon>eudicotyledons</taxon>
        <taxon>Gunneridae</taxon>
        <taxon>Pentapetalae</taxon>
        <taxon>rosids</taxon>
        <taxon>fabids</taxon>
        <taxon>Malpighiales</taxon>
        <taxon>Euphorbiaceae</taxon>
        <taxon>Crotonoideae</taxon>
        <taxon>Jatropheae</taxon>
        <taxon>Jatropha</taxon>
    </lineage>
</organism>
<reference evidence="1 2" key="1">
    <citation type="journal article" date="2014" name="PLoS ONE">
        <title>Global Analysis of Gene Expression Profiles in Physic Nut (Jatropha curcas L.) Seedlings Exposed to Salt Stress.</title>
        <authorList>
            <person name="Zhang L."/>
            <person name="Zhang C."/>
            <person name="Wu P."/>
            <person name="Chen Y."/>
            <person name="Li M."/>
            <person name="Jiang H."/>
            <person name="Wu G."/>
        </authorList>
    </citation>
    <scope>NUCLEOTIDE SEQUENCE [LARGE SCALE GENOMIC DNA]</scope>
    <source>
        <strain evidence="2">cv. GZQX0401</strain>
        <tissue evidence="1">Young leaves</tissue>
    </source>
</reference>
<accession>A0A067KVT4</accession>
<evidence type="ECO:0000313" key="2">
    <source>
        <dbReference type="Proteomes" id="UP000027138"/>
    </source>
</evidence>
<sequence>MDLCICGAHLKVGYRLTIEIVKYPWGDVADYPNLSQAAIICQCSQLLLLDLFYNMNYLKERVYEWALGPDRRRVPRDVPSYMLSTRSIQLE</sequence>
<gene>
    <name evidence="1" type="ORF">JCGZ_10533</name>
</gene>
<dbReference type="Proteomes" id="UP000027138">
    <property type="component" value="Unassembled WGS sequence"/>
</dbReference>
<protein>
    <submittedName>
        <fullName evidence="1">Uncharacterized protein</fullName>
    </submittedName>
</protein>
<proteinExistence type="predicted"/>
<dbReference type="EMBL" id="KK914462">
    <property type="protein sequence ID" value="KDP35974.1"/>
    <property type="molecule type" value="Genomic_DNA"/>
</dbReference>
<evidence type="ECO:0000313" key="1">
    <source>
        <dbReference type="EMBL" id="KDP35974.1"/>
    </source>
</evidence>
<name>A0A067KVT4_JATCU</name>